<sequence length="136" mass="15083">MTMTAKQAWDNLTKTFQDTGLTIRVCLLHILITSRLENRESVEDYVNKVITTVHKLSSIGLLASDEWVGTILLAGLPDVYEYMVMGIESSGILVTGDSIKTKFLQDISVLKGDEQQKPLAMYSTSDYSRKNGPPPS</sequence>
<keyword evidence="2" id="KW-1185">Reference proteome</keyword>
<dbReference type="Pfam" id="PF14223">
    <property type="entry name" value="Retrotran_gag_2"/>
    <property type="match status" value="1"/>
</dbReference>
<comment type="caution">
    <text evidence="1">The sequence shown here is derived from an EMBL/GenBank/DDBJ whole genome shotgun (WGS) entry which is preliminary data.</text>
</comment>
<dbReference type="Proteomes" id="UP001159363">
    <property type="component" value="Chromosome 4"/>
</dbReference>
<evidence type="ECO:0000313" key="1">
    <source>
        <dbReference type="EMBL" id="KAJ8884275.1"/>
    </source>
</evidence>
<accession>A0ABQ9HJA7</accession>
<reference evidence="1 2" key="1">
    <citation type="submission" date="2023-02" db="EMBL/GenBank/DDBJ databases">
        <title>LHISI_Scaffold_Assembly.</title>
        <authorList>
            <person name="Stuart O.P."/>
            <person name="Cleave R."/>
            <person name="Magrath M.J.L."/>
            <person name="Mikheyev A.S."/>
        </authorList>
    </citation>
    <scope>NUCLEOTIDE SEQUENCE [LARGE SCALE GENOMIC DNA]</scope>
    <source>
        <strain evidence="1">Daus_M_001</strain>
        <tissue evidence="1">Leg muscle</tissue>
    </source>
</reference>
<dbReference type="EMBL" id="JARBHB010000005">
    <property type="protein sequence ID" value="KAJ8884275.1"/>
    <property type="molecule type" value="Genomic_DNA"/>
</dbReference>
<proteinExistence type="predicted"/>
<name>A0ABQ9HJA7_9NEOP</name>
<evidence type="ECO:0000313" key="2">
    <source>
        <dbReference type="Proteomes" id="UP001159363"/>
    </source>
</evidence>
<organism evidence="1 2">
    <name type="scientific">Dryococelus australis</name>
    <dbReference type="NCBI Taxonomy" id="614101"/>
    <lineage>
        <taxon>Eukaryota</taxon>
        <taxon>Metazoa</taxon>
        <taxon>Ecdysozoa</taxon>
        <taxon>Arthropoda</taxon>
        <taxon>Hexapoda</taxon>
        <taxon>Insecta</taxon>
        <taxon>Pterygota</taxon>
        <taxon>Neoptera</taxon>
        <taxon>Polyneoptera</taxon>
        <taxon>Phasmatodea</taxon>
        <taxon>Verophasmatodea</taxon>
        <taxon>Anareolatae</taxon>
        <taxon>Phasmatidae</taxon>
        <taxon>Eurycanthinae</taxon>
        <taxon>Dryococelus</taxon>
    </lineage>
</organism>
<gene>
    <name evidence="1" type="ORF">PR048_016132</name>
</gene>
<protein>
    <submittedName>
        <fullName evidence="1">Uncharacterized protein</fullName>
    </submittedName>
</protein>